<organism evidence="1 2">
    <name type="scientific">Phaeobacter gallaeciensis</name>
    <dbReference type="NCBI Taxonomy" id="60890"/>
    <lineage>
        <taxon>Bacteria</taxon>
        <taxon>Pseudomonadati</taxon>
        <taxon>Pseudomonadota</taxon>
        <taxon>Alphaproteobacteria</taxon>
        <taxon>Rhodobacterales</taxon>
        <taxon>Roseobacteraceae</taxon>
        <taxon>Phaeobacter</taxon>
    </lineage>
</organism>
<dbReference type="Proteomes" id="UP000092565">
    <property type="component" value="Chromosome"/>
</dbReference>
<dbReference type="AlphaFoldDB" id="A0A1B0ZMK4"/>
<dbReference type="EMBL" id="CP015124">
    <property type="protein sequence ID" value="ANP35324.1"/>
    <property type="molecule type" value="Genomic_DNA"/>
</dbReference>
<evidence type="ECO:0000313" key="1">
    <source>
        <dbReference type="EMBL" id="ANP35324.1"/>
    </source>
</evidence>
<keyword evidence="2" id="KW-1185">Reference proteome</keyword>
<evidence type="ECO:0000313" key="2">
    <source>
        <dbReference type="Proteomes" id="UP000092565"/>
    </source>
</evidence>
<reference evidence="1 2" key="1">
    <citation type="submission" date="2016-04" db="EMBL/GenBank/DDBJ databases">
        <authorList>
            <person name="Evans L.H."/>
            <person name="Alamgir A."/>
            <person name="Owens N."/>
            <person name="Weber N.D."/>
            <person name="Virtaneva K."/>
            <person name="Barbian K."/>
            <person name="Babar A."/>
            <person name="Rosenke K."/>
        </authorList>
    </citation>
    <scope>NUCLEOTIDE SEQUENCE [LARGE SCALE GENOMIC DNA]</scope>
    <source>
        <strain evidence="1 2">JL2886</strain>
    </source>
</reference>
<sequence>MGNSLQAICNRFGLLSIGETPSGAFFVCNSTQERMQRVNQVSRMIDWCSELGWGTPGGQRELACGSRPKGYSEQ</sequence>
<gene>
    <name evidence="1" type="ORF">JL2886_00392</name>
</gene>
<proteinExistence type="predicted"/>
<name>A0A1B0ZMK4_9RHOB</name>
<protein>
    <submittedName>
        <fullName evidence="1">Uncharacterized protein</fullName>
    </submittedName>
</protein>
<accession>A0A1B0ZMK4</accession>